<dbReference type="Gramene" id="EFJ11262">
    <property type="protein sequence ID" value="EFJ11262"/>
    <property type="gene ID" value="SELMODRAFT_447049"/>
</dbReference>
<feature type="compositionally biased region" description="Low complexity" evidence="1">
    <location>
        <begin position="260"/>
        <end position="270"/>
    </location>
</feature>
<gene>
    <name evidence="2" type="ORF">SELMODRAFT_447049</name>
</gene>
<accession>D8SWA4</accession>
<reference evidence="2 3" key="1">
    <citation type="journal article" date="2011" name="Science">
        <title>The Selaginella genome identifies genetic changes associated with the evolution of vascular plants.</title>
        <authorList>
            <person name="Banks J.A."/>
            <person name="Nishiyama T."/>
            <person name="Hasebe M."/>
            <person name="Bowman J.L."/>
            <person name="Gribskov M."/>
            <person name="dePamphilis C."/>
            <person name="Albert V.A."/>
            <person name="Aono N."/>
            <person name="Aoyama T."/>
            <person name="Ambrose B.A."/>
            <person name="Ashton N.W."/>
            <person name="Axtell M.J."/>
            <person name="Barker E."/>
            <person name="Barker M.S."/>
            <person name="Bennetzen J.L."/>
            <person name="Bonawitz N.D."/>
            <person name="Chapple C."/>
            <person name="Cheng C."/>
            <person name="Correa L.G."/>
            <person name="Dacre M."/>
            <person name="DeBarry J."/>
            <person name="Dreyer I."/>
            <person name="Elias M."/>
            <person name="Engstrom E.M."/>
            <person name="Estelle M."/>
            <person name="Feng L."/>
            <person name="Finet C."/>
            <person name="Floyd S.K."/>
            <person name="Frommer W.B."/>
            <person name="Fujita T."/>
            <person name="Gramzow L."/>
            <person name="Gutensohn M."/>
            <person name="Harholt J."/>
            <person name="Hattori M."/>
            <person name="Heyl A."/>
            <person name="Hirai T."/>
            <person name="Hiwatashi Y."/>
            <person name="Ishikawa M."/>
            <person name="Iwata M."/>
            <person name="Karol K.G."/>
            <person name="Koehler B."/>
            <person name="Kolukisaoglu U."/>
            <person name="Kubo M."/>
            <person name="Kurata T."/>
            <person name="Lalonde S."/>
            <person name="Li K."/>
            <person name="Li Y."/>
            <person name="Litt A."/>
            <person name="Lyons E."/>
            <person name="Manning G."/>
            <person name="Maruyama T."/>
            <person name="Michael T.P."/>
            <person name="Mikami K."/>
            <person name="Miyazaki S."/>
            <person name="Morinaga S."/>
            <person name="Murata T."/>
            <person name="Mueller-Roeber B."/>
            <person name="Nelson D.R."/>
            <person name="Obara M."/>
            <person name="Oguri Y."/>
            <person name="Olmstead R.G."/>
            <person name="Onodera N."/>
            <person name="Petersen B.L."/>
            <person name="Pils B."/>
            <person name="Prigge M."/>
            <person name="Rensing S.A."/>
            <person name="Riano-Pachon D.M."/>
            <person name="Roberts A.W."/>
            <person name="Sato Y."/>
            <person name="Scheller H.V."/>
            <person name="Schulz B."/>
            <person name="Schulz C."/>
            <person name="Shakirov E.V."/>
            <person name="Shibagaki N."/>
            <person name="Shinohara N."/>
            <person name="Shippen D.E."/>
            <person name="Soerensen I."/>
            <person name="Sotooka R."/>
            <person name="Sugimoto N."/>
            <person name="Sugita M."/>
            <person name="Sumikawa N."/>
            <person name="Tanurdzic M."/>
            <person name="Theissen G."/>
            <person name="Ulvskov P."/>
            <person name="Wakazuki S."/>
            <person name="Weng J.K."/>
            <person name="Willats W.W."/>
            <person name="Wipf D."/>
            <person name="Wolf P.G."/>
            <person name="Yang L."/>
            <person name="Zimmer A.D."/>
            <person name="Zhu Q."/>
            <person name="Mitros T."/>
            <person name="Hellsten U."/>
            <person name="Loque D."/>
            <person name="Otillar R."/>
            <person name="Salamov A."/>
            <person name="Schmutz J."/>
            <person name="Shapiro H."/>
            <person name="Lindquist E."/>
            <person name="Lucas S."/>
            <person name="Rokhsar D."/>
            <person name="Grigoriev I.V."/>
        </authorList>
    </citation>
    <scope>NUCLEOTIDE SEQUENCE [LARGE SCALE GENOMIC DNA]</scope>
</reference>
<dbReference type="GO" id="GO:0003743">
    <property type="term" value="F:translation initiation factor activity"/>
    <property type="evidence" value="ECO:0000318"/>
    <property type="project" value="GO_Central"/>
</dbReference>
<feature type="compositionally biased region" description="Basic and acidic residues" evidence="1">
    <location>
        <begin position="349"/>
        <end position="370"/>
    </location>
</feature>
<feature type="compositionally biased region" description="Gly residues" evidence="1">
    <location>
        <begin position="178"/>
        <end position="190"/>
    </location>
</feature>
<feature type="compositionally biased region" description="Low complexity" evidence="1">
    <location>
        <begin position="225"/>
        <end position="243"/>
    </location>
</feature>
<proteinExistence type="predicted"/>
<feature type="compositionally biased region" description="Basic and acidic residues" evidence="1">
    <location>
        <begin position="468"/>
        <end position="480"/>
    </location>
</feature>
<feature type="region of interest" description="Disordered" evidence="1">
    <location>
        <begin position="1"/>
        <end position="27"/>
    </location>
</feature>
<dbReference type="FunCoup" id="D8SWA4">
    <property type="interactions" value="2781"/>
</dbReference>
<dbReference type="PANTHER" id="PTHR32091:SF20">
    <property type="entry name" value="EUKARYOTIC TRANSLATION INITIATION FACTOR 4B1"/>
    <property type="match status" value="1"/>
</dbReference>
<dbReference type="KEGG" id="smo:SELMODRAFT_447049"/>
<protein>
    <submittedName>
        <fullName evidence="2">Uncharacterized protein</fullName>
    </submittedName>
</protein>
<feature type="compositionally biased region" description="Polar residues" evidence="1">
    <location>
        <begin position="481"/>
        <end position="497"/>
    </location>
</feature>
<feature type="compositionally biased region" description="Basic and acidic residues" evidence="1">
    <location>
        <begin position="418"/>
        <end position="454"/>
    </location>
</feature>
<dbReference type="Pfam" id="PF06273">
    <property type="entry name" value="eIF-4B"/>
    <property type="match status" value="2"/>
</dbReference>
<evidence type="ECO:0000256" key="1">
    <source>
        <dbReference type="SAM" id="MobiDB-lite"/>
    </source>
</evidence>
<feature type="region of interest" description="Disordered" evidence="1">
    <location>
        <begin position="71"/>
        <end position="313"/>
    </location>
</feature>
<evidence type="ECO:0000313" key="3">
    <source>
        <dbReference type="Proteomes" id="UP000001514"/>
    </source>
</evidence>
<feature type="compositionally biased region" description="Basic and acidic residues" evidence="1">
    <location>
        <begin position="281"/>
        <end position="313"/>
    </location>
</feature>
<keyword evidence="3" id="KW-1185">Reference proteome</keyword>
<feature type="compositionally biased region" description="Basic and acidic residues" evidence="1">
    <location>
        <begin position="149"/>
        <end position="166"/>
    </location>
</feature>
<dbReference type="AlphaFoldDB" id="D8SWA4"/>
<feature type="region of interest" description="Disordered" evidence="1">
    <location>
        <begin position="349"/>
        <end position="497"/>
    </location>
</feature>
<dbReference type="EMBL" id="GL377648">
    <property type="protein sequence ID" value="EFJ11262.1"/>
    <property type="molecule type" value="Genomic_DNA"/>
</dbReference>
<sequence length="745" mass="82588">MPEDAFPPLAVAAKPGGAGGGKKKSKGQTMTLAAFTTGKVVGPGAKRFTPSSSQIFMSDSNRLTSEELMFLPTGPKERTPEELSEQRLGGGFRSYGGFRGGDRDQRDRHPSRDPGFGGAAMPPPPSRADESSDWFSSKPAMMIRPSSRGSDRDAPSKADEVDDWKAGKRFVPSERSFGYGGRDGGGGGGRNSWSFRDPKPEMDRWSGGGDERKVAMERPRLNLQPRSLPVDSSRPSSSHSSRPGTPGDTPQVQVGSGKNSTSATTTTTTAKPRSNPFGAAKPREVVLEERGQDWRKLDSELDQKRYESKEETRLKEEINALKDLIDKEGSEAAREELEKKELELEQLVKDLERSARVSDRRRGGGRDDPQRPPSSQSNRNGGPPEIWRRPPTPAMSDSGNFEPSGGWRRPRTPSSMHEGGEMGYRRGENGGRPRTPVFHDEEWRQPSWRDDRPKSAQPDMWSRPRTPSVHEDEWGKENGRRSSYQFHHQQQPSRNRWLQPQKQILSFSASSSPSSVKIALTRSSDPSSLAWSEPQHILVLADATKELNTDALAWTLELVAKPGDTVTFAGILPWLCLPLLVKRWSELRMIDEKSCTTREGEVQLKSAEFLRIQDSYRTKGVSLDIIIESGYPPRDVAVQLALKTQAKWIICYRCMNKRMDQCLLFQKLGGKNIVFLKSKDEGSVSFAAKTPTAPSMALLYAREEPGFCSPHCELGHLGLQDIGLKGLKVPSHVTLGECLTKNKAK</sequence>
<evidence type="ECO:0000313" key="2">
    <source>
        <dbReference type="EMBL" id="EFJ11262.1"/>
    </source>
</evidence>
<feature type="compositionally biased region" description="Polar residues" evidence="1">
    <location>
        <begin position="248"/>
        <end position="259"/>
    </location>
</feature>
<organism evidence="3">
    <name type="scientific">Selaginella moellendorffii</name>
    <name type="common">Spikemoss</name>
    <dbReference type="NCBI Taxonomy" id="88036"/>
    <lineage>
        <taxon>Eukaryota</taxon>
        <taxon>Viridiplantae</taxon>
        <taxon>Streptophyta</taxon>
        <taxon>Embryophyta</taxon>
        <taxon>Tracheophyta</taxon>
        <taxon>Lycopodiopsida</taxon>
        <taxon>Selaginellales</taxon>
        <taxon>Selaginellaceae</taxon>
        <taxon>Selaginella</taxon>
    </lineage>
</organism>
<feature type="compositionally biased region" description="Gly residues" evidence="1">
    <location>
        <begin position="88"/>
        <end position="99"/>
    </location>
</feature>
<feature type="compositionally biased region" description="Basic and acidic residues" evidence="1">
    <location>
        <begin position="75"/>
        <end position="85"/>
    </location>
</feature>
<dbReference type="Proteomes" id="UP000001514">
    <property type="component" value="Unassembled WGS sequence"/>
</dbReference>
<dbReference type="PANTHER" id="PTHR32091">
    <property type="entry name" value="EUKARYOTIC TRANSLATION INITIATION FACTOR 4B"/>
    <property type="match status" value="1"/>
</dbReference>
<name>D8SWA4_SELML</name>
<feature type="compositionally biased region" description="Basic and acidic residues" evidence="1">
    <location>
        <begin position="196"/>
        <end position="220"/>
    </location>
</feature>
<dbReference type="InParanoid" id="D8SWA4"/>
<dbReference type="InterPro" id="IPR010433">
    <property type="entry name" value="EIF-4B_pln"/>
</dbReference>
<feature type="compositionally biased region" description="Basic and acidic residues" evidence="1">
    <location>
        <begin position="100"/>
        <end position="112"/>
    </location>
</feature>
<dbReference type="GO" id="GO:0003729">
    <property type="term" value="F:mRNA binding"/>
    <property type="evidence" value="ECO:0000318"/>
    <property type="project" value="GO_Central"/>
</dbReference>
<dbReference type="eggNOG" id="ENOG502QVPR">
    <property type="taxonomic scope" value="Eukaryota"/>
</dbReference>
<dbReference type="HOGENOM" id="CLU_373167_0_0_1"/>